<dbReference type="InterPro" id="IPR036962">
    <property type="entry name" value="Glyco_hydro_3_N_sf"/>
</dbReference>
<evidence type="ECO:0000313" key="2">
    <source>
        <dbReference type="Proteomes" id="UP001586593"/>
    </source>
</evidence>
<protein>
    <submittedName>
        <fullName evidence="1">Uncharacterized protein</fullName>
    </submittedName>
</protein>
<accession>A0ABR3V2B0</accession>
<keyword evidence="2" id="KW-1185">Reference proteome</keyword>
<dbReference type="Gene3D" id="3.20.20.300">
    <property type="entry name" value="Glycoside hydrolase, family 3, N-terminal domain"/>
    <property type="match status" value="1"/>
</dbReference>
<proteinExistence type="predicted"/>
<gene>
    <name evidence="1" type="ORF">VTK73DRAFT_5426</name>
</gene>
<dbReference type="EMBL" id="JAZHXJ010003016">
    <property type="protein sequence ID" value="KAL1835750.1"/>
    <property type="molecule type" value="Genomic_DNA"/>
</dbReference>
<reference evidence="1 2" key="1">
    <citation type="journal article" date="2024" name="Commun. Biol.">
        <title>Comparative genomic analysis of thermophilic fungi reveals convergent evolutionary adaptations and gene losses.</title>
        <authorList>
            <person name="Steindorff A.S."/>
            <person name="Aguilar-Pontes M.V."/>
            <person name="Robinson A.J."/>
            <person name="Andreopoulos B."/>
            <person name="LaButti K."/>
            <person name="Kuo A."/>
            <person name="Mondo S."/>
            <person name="Riley R."/>
            <person name="Otillar R."/>
            <person name="Haridas S."/>
            <person name="Lipzen A."/>
            <person name="Grimwood J."/>
            <person name="Schmutz J."/>
            <person name="Clum A."/>
            <person name="Reid I.D."/>
            <person name="Moisan M.C."/>
            <person name="Butler G."/>
            <person name="Nguyen T.T.M."/>
            <person name="Dewar K."/>
            <person name="Conant G."/>
            <person name="Drula E."/>
            <person name="Henrissat B."/>
            <person name="Hansel C."/>
            <person name="Singer S."/>
            <person name="Hutchinson M.I."/>
            <person name="de Vries R.P."/>
            <person name="Natvig D.O."/>
            <person name="Powell A.J."/>
            <person name="Tsang A."/>
            <person name="Grigoriev I.V."/>
        </authorList>
    </citation>
    <scope>NUCLEOTIDE SEQUENCE [LARGE SCALE GENOMIC DNA]</scope>
    <source>
        <strain evidence="1 2">ATCC 24622</strain>
    </source>
</reference>
<name>A0ABR3V2B0_9PEZI</name>
<sequence length="93" mass="10595">MAQLIDVPHALRHLTLDEKIRLLAGKDTWSTHEIKRLNIPSITPCPYPYQATRPSLLTNIADIGRAARRARNGLFQRAERMPPPVRHRHGSDV</sequence>
<evidence type="ECO:0000313" key="1">
    <source>
        <dbReference type="EMBL" id="KAL1835750.1"/>
    </source>
</evidence>
<dbReference type="Proteomes" id="UP001586593">
    <property type="component" value="Unassembled WGS sequence"/>
</dbReference>
<organism evidence="1 2">
    <name type="scientific">Phialemonium thermophilum</name>
    <dbReference type="NCBI Taxonomy" id="223376"/>
    <lineage>
        <taxon>Eukaryota</taxon>
        <taxon>Fungi</taxon>
        <taxon>Dikarya</taxon>
        <taxon>Ascomycota</taxon>
        <taxon>Pezizomycotina</taxon>
        <taxon>Sordariomycetes</taxon>
        <taxon>Sordariomycetidae</taxon>
        <taxon>Cephalothecales</taxon>
        <taxon>Cephalothecaceae</taxon>
        <taxon>Phialemonium</taxon>
    </lineage>
</organism>
<comment type="caution">
    <text evidence="1">The sequence shown here is derived from an EMBL/GenBank/DDBJ whole genome shotgun (WGS) entry which is preliminary data.</text>
</comment>